<evidence type="ECO:0000256" key="5">
    <source>
        <dbReference type="SAM" id="Phobius"/>
    </source>
</evidence>
<name>A0A024QH92_9BACI</name>
<dbReference type="AlphaFoldDB" id="A0A024QH92"/>
<protein>
    <submittedName>
        <fullName evidence="7">TM2 domain-containing protein</fullName>
    </submittedName>
</protein>
<dbReference type="PANTHER" id="PTHR21016">
    <property type="entry name" value="BETA-AMYLOID BINDING PROTEIN-RELATED"/>
    <property type="match status" value="1"/>
</dbReference>
<evidence type="ECO:0000256" key="4">
    <source>
        <dbReference type="ARBA" id="ARBA00023136"/>
    </source>
</evidence>
<feature type="domain" description="TM2" evidence="6">
    <location>
        <begin position="20"/>
        <end position="70"/>
    </location>
</feature>
<reference evidence="8" key="2">
    <citation type="submission" date="2014-05" db="EMBL/GenBank/DDBJ databases">
        <title>Draft genome sequence of Virgibacillus massiliensis Vm-5.</title>
        <authorList>
            <person name="Khelaifia S."/>
            <person name="Croce O."/>
            <person name="Lagier J.C."/>
            <person name="Raoult D."/>
        </authorList>
    </citation>
    <scope>NUCLEOTIDE SEQUENCE [LARGE SCALE GENOMIC DNA]</scope>
    <source>
        <strain evidence="8">Vm-5</strain>
    </source>
</reference>
<dbReference type="PANTHER" id="PTHR21016:SF25">
    <property type="entry name" value="TM2 DOMAIN-CONTAINING PROTEIN DDB_G0277895-RELATED"/>
    <property type="match status" value="1"/>
</dbReference>
<keyword evidence="8" id="KW-1185">Reference proteome</keyword>
<dbReference type="Pfam" id="PF05154">
    <property type="entry name" value="TM2"/>
    <property type="match status" value="1"/>
</dbReference>
<comment type="caution">
    <text evidence="7">The sequence shown here is derived from an EMBL/GenBank/DDBJ whole genome shotgun (WGS) entry which is preliminary data.</text>
</comment>
<reference evidence="7 8" key="1">
    <citation type="submission" date="2014-03" db="EMBL/GenBank/DDBJ databases">
        <authorList>
            <person name="Urmite Genomes U."/>
        </authorList>
    </citation>
    <scope>NUCLEOTIDE SEQUENCE [LARGE SCALE GENOMIC DNA]</scope>
    <source>
        <strain evidence="7 8">Vm-5</strain>
    </source>
</reference>
<sequence>MQNLNTQEKIYVNSEIEKRGKSILLSYLLLIFLGPLGIHRFYLGRVGTAITLLSLFLIGLITSWLLIGFIPLAVVGVWILVDLFLVPGIVRTLNEKLEQQIIKELKG</sequence>
<dbReference type="RefSeq" id="WP_051739370.1">
    <property type="nucleotide sequence ID" value="NZ_BNER01000008.1"/>
</dbReference>
<comment type="subcellular location">
    <subcellularLocation>
        <location evidence="1">Membrane</location>
        <topology evidence="1">Multi-pass membrane protein</topology>
    </subcellularLocation>
</comment>
<evidence type="ECO:0000256" key="2">
    <source>
        <dbReference type="ARBA" id="ARBA00022692"/>
    </source>
</evidence>
<dbReference type="Proteomes" id="UP000028875">
    <property type="component" value="Unassembled WGS sequence"/>
</dbReference>
<dbReference type="STRING" id="1462526.BN990_04297"/>
<dbReference type="InterPro" id="IPR007829">
    <property type="entry name" value="TM2"/>
</dbReference>
<feature type="transmembrane region" description="Helical" evidence="5">
    <location>
        <begin position="24"/>
        <end position="43"/>
    </location>
</feature>
<evidence type="ECO:0000256" key="3">
    <source>
        <dbReference type="ARBA" id="ARBA00022989"/>
    </source>
</evidence>
<proteinExistence type="predicted"/>
<dbReference type="GO" id="GO:0016020">
    <property type="term" value="C:membrane"/>
    <property type="evidence" value="ECO:0007669"/>
    <property type="project" value="UniProtKB-SubCell"/>
</dbReference>
<keyword evidence="4 5" id="KW-0472">Membrane</keyword>
<dbReference type="eggNOG" id="COG2314">
    <property type="taxonomic scope" value="Bacteria"/>
</dbReference>
<dbReference type="InterPro" id="IPR050932">
    <property type="entry name" value="TM2D1-3-like"/>
</dbReference>
<evidence type="ECO:0000313" key="8">
    <source>
        <dbReference type="Proteomes" id="UP000028875"/>
    </source>
</evidence>
<feature type="transmembrane region" description="Helical" evidence="5">
    <location>
        <begin position="55"/>
        <end position="81"/>
    </location>
</feature>
<keyword evidence="2 5" id="KW-0812">Transmembrane</keyword>
<organism evidence="7 8">
    <name type="scientific">Virgibacillus massiliensis</name>
    <dbReference type="NCBI Taxonomy" id="1462526"/>
    <lineage>
        <taxon>Bacteria</taxon>
        <taxon>Bacillati</taxon>
        <taxon>Bacillota</taxon>
        <taxon>Bacilli</taxon>
        <taxon>Bacillales</taxon>
        <taxon>Bacillaceae</taxon>
        <taxon>Virgibacillus</taxon>
    </lineage>
</organism>
<accession>A0A024QH92</accession>
<evidence type="ECO:0000259" key="6">
    <source>
        <dbReference type="Pfam" id="PF05154"/>
    </source>
</evidence>
<keyword evidence="3 5" id="KW-1133">Transmembrane helix</keyword>
<gene>
    <name evidence="7" type="ORF">BN990_04297</name>
</gene>
<dbReference type="EMBL" id="CCDP010000003">
    <property type="protein sequence ID" value="CDQ41918.1"/>
    <property type="molecule type" value="Genomic_DNA"/>
</dbReference>
<evidence type="ECO:0000256" key="1">
    <source>
        <dbReference type="ARBA" id="ARBA00004141"/>
    </source>
</evidence>
<dbReference type="OrthoDB" id="2004788at2"/>
<evidence type="ECO:0000313" key="7">
    <source>
        <dbReference type="EMBL" id="CDQ41918.1"/>
    </source>
</evidence>